<evidence type="ECO:0000313" key="2">
    <source>
        <dbReference type="EMBL" id="VDP72953.1"/>
    </source>
</evidence>
<dbReference type="Proteomes" id="UP000272942">
    <property type="component" value="Unassembled WGS sequence"/>
</dbReference>
<name>A0A183AC66_9TREM</name>
<organism evidence="4">
    <name type="scientific">Echinostoma caproni</name>
    <dbReference type="NCBI Taxonomy" id="27848"/>
    <lineage>
        <taxon>Eukaryota</taxon>
        <taxon>Metazoa</taxon>
        <taxon>Spiralia</taxon>
        <taxon>Lophotrochozoa</taxon>
        <taxon>Platyhelminthes</taxon>
        <taxon>Trematoda</taxon>
        <taxon>Digenea</taxon>
        <taxon>Plagiorchiida</taxon>
        <taxon>Echinostomata</taxon>
        <taxon>Echinostomatoidea</taxon>
        <taxon>Echinostomatidae</taxon>
        <taxon>Echinostoma</taxon>
    </lineage>
</organism>
<proteinExistence type="predicted"/>
<dbReference type="WBParaSite" id="ECPE_0000456301-mRNA-1">
    <property type="protein sequence ID" value="ECPE_0000456301-mRNA-1"/>
    <property type="gene ID" value="ECPE_0000456301"/>
</dbReference>
<keyword evidence="3" id="KW-1185">Reference proteome</keyword>
<reference evidence="2 3" key="2">
    <citation type="submission" date="2018-11" db="EMBL/GenBank/DDBJ databases">
        <authorList>
            <consortium name="Pathogen Informatics"/>
        </authorList>
    </citation>
    <scope>NUCLEOTIDE SEQUENCE [LARGE SCALE GENOMIC DNA]</scope>
    <source>
        <strain evidence="2 3">Egypt</strain>
    </source>
</reference>
<accession>A0A183AC66</accession>
<reference evidence="4" key="1">
    <citation type="submission" date="2016-06" db="UniProtKB">
        <authorList>
            <consortium name="WormBaseParasite"/>
        </authorList>
    </citation>
    <scope>IDENTIFICATION</scope>
</reference>
<protein>
    <submittedName>
        <fullName evidence="4">PKcGMP_CC domain-containing protein</fullName>
    </submittedName>
</protein>
<keyword evidence="1" id="KW-0175">Coiled coil</keyword>
<evidence type="ECO:0000313" key="3">
    <source>
        <dbReference type="Proteomes" id="UP000272942"/>
    </source>
</evidence>
<feature type="coiled-coil region" evidence="1">
    <location>
        <begin position="39"/>
        <end position="66"/>
    </location>
</feature>
<evidence type="ECO:0000256" key="1">
    <source>
        <dbReference type="SAM" id="Coils"/>
    </source>
</evidence>
<dbReference type="EMBL" id="UZAN01041414">
    <property type="protein sequence ID" value="VDP72953.1"/>
    <property type="molecule type" value="Genomic_DNA"/>
</dbReference>
<evidence type="ECO:0000313" key="4">
    <source>
        <dbReference type="WBParaSite" id="ECPE_0000456301-mRNA-1"/>
    </source>
</evidence>
<sequence>MADKTSLGFSDEDTFSMRLDEPVIDMDKTVSQAEMPSIIHEQALELEKLKAEVSALGDQVAKLNALMLNFPVHSVAD</sequence>
<dbReference type="AlphaFoldDB" id="A0A183AC66"/>
<gene>
    <name evidence="2" type="ORF">ECPE_LOCUS4551</name>
</gene>